<comment type="caution">
    <text evidence="9">The sequence shown here is derived from an EMBL/GenBank/DDBJ whole genome shotgun (WGS) entry which is preliminary data.</text>
</comment>
<dbReference type="PANTHER" id="PTHR22600">
    <property type="entry name" value="BETA-HEXOSAMINIDASE"/>
    <property type="match status" value="1"/>
</dbReference>
<name>A0ABP8KSF1_9BACT</name>
<dbReference type="PANTHER" id="PTHR22600:SF57">
    <property type="entry name" value="BETA-N-ACETYLHEXOSAMINIDASE"/>
    <property type="match status" value="1"/>
</dbReference>
<dbReference type="RefSeq" id="WP_345270126.1">
    <property type="nucleotide sequence ID" value="NZ_BAABHB010000011.1"/>
</dbReference>
<dbReference type="Proteomes" id="UP001500936">
    <property type="component" value="Unassembled WGS sequence"/>
</dbReference>
<evidence type="ECO:0000256" key="2">
    <source>
        <dbReference type="ARBA" id="ARBA00006285"/>
    </source>
</evidence>
<feature type="chain" id="PRO_5045668677" description="beta-N-acetylhexosaminidase" evidence="6">
    <location>
        <begin position="19"/>
        <end position="629"/>
    </location>
</feature>
<protein>
    <recommendedName>
        <fullName evidence="3">beta-N-acetylhexosaminidase</fullName>
        <ecNumber evidence="3">3.2.1.52</ecNumber>
    </recommendedName>
</protein>
<keyword evidence="5" id="KW-0326">Glycosidase</keyword>
<evidence type="ECO:0000259" key="7">
    <source>
        <dbReference type="Pfam" id="PF00728"/>
    </source>
</evidence>
<feature type="signal peptide" evidence="6">
    <location>
        <begin position="1"/>
        <end position="18"/>
    </location>
</feature>
<keyword evidence="4" id="KW-0378">Hydrolase</keyword>
<proteinExistence type="inferred from homology"/>
<dbReference type="InterPro" id="IPR017853">
    <property type="entry name" value="GH"/>
</dbReference>
<organism evidence="9 10">
    <name type="scientific">Nibrella viscosa</name>
    <dbReference type="NCBI Taxonomy" id="1084524"/>
    <lineage>
        <taxon>Bacteria</taxon>
        <taxon>Pseudomonadati</taxon>
        <taxon>Bacteroidota</taxon>
        <taxon>Cytophagia</taxon>
        <taxon>Cytophagales</taxon>
        <taxon>Spirosomataceae</taxon>
        <taxon>Nibrella</taxon>
    </lineage>
</organism>
<feature type="domain" description="Beta-hexosaminidase bacterial type N-terminal" evidence="8">
    <location>
        <begin position="23"/>
        <end position="154"/>
    </location>
</feature>
<evidence type="ECO:0000256" key="6">
    <source>
        <dbReference type="SAM" id="SignalP"/>
    </source>
</evidence>
<dbReference type="InterPro" id="IPR015882">
    <property type="entry name" value="HEX_bac_N"/>
</dbReference>
<comment type="similarity">
    <text evidence="2">Belongs to the glycosyl hydrolase 20 family.</text>
</comment>
<dbReference type="InterPro" id="IPR026876">
    <property type="entry name" value="Fn3_assoc_repeat"/>
</dbReference>
<dbReference type="Gene3D" id="3.30.379.10">
    <property type="entry name" value="Chitobiase/beta-hexosaminidase domain 2-like"/>
    <property type="match status" value="1"/>
</dbReference>
<evidence type="ECO:0000256" key="5">
    <source>
        <dbReference type="ARBA" id="ARBA00023295"/>
    </source>
</evidence>
<evidence type="ECO:0000256" key="4">
    <source>
        <dbReference type="ARBA" id="ARBA00022801"/>
    </source>
</evidence>
<dbReference type="EC" id="3.2.1.52" evidence="3"/>
<sequence length="629" mass="70823">MKHTFFFLLLLAVTTGRAQNNTVNLIPQPVQVQPLSGSYTLKNGAAIAYNKPDAKAVADLLAQRLSTPTGYSIKAQSGKTGAIQLRLTDTPDNQLGKEGYTLESSPKGVIITANQPAGLFYGAQTLMQLLPAAIEGQTVTKANWTLPAVRITDYPRFGWRGIMLDVSRHFFTKDEVKRYIDQLAKLKYNTFHWHLTDDNGWRIEIKSLPKLTEVGAWRVARAGHFGERADPKPGEPTTYGGFYTHDDIREIVRFAQERNVTIIPEIDVPGHSMAALAAYPELGTTKNPNTSVNPGTRFSEWYGNGTFKMLVENTLNPADEKVYEFLDKVFTEVAMLFPNQYIHVGGDECYKGYWAQDPGCQALMKKLNIRHVEDLQGYFMNRVEGILKTKGKRLLGWDEILEGGISPDATVMSWRGIKGGIEAAHMGHDVVMTPTTFAYLDYQQGEASVEPPLYAGLRMKKSYSFDPVPDGVDPKYILGGQGNLWTEQIPTLRYAEYMTYPRAWALSEVYWSPKEVKNWENFAQRVEKHFERADAANVSYSRALYDAIVKTSVKGDKLVLQLESEMPGLDIYYSIDDTMPDNQSPKYAQPIELPEGPITLRVITYRDNKPIGHLITLKRDDLRRRAGRE</sequence>
<dbReference type="InterPro" id="IPR015883">
    <property type="entry name" value="Glyco_hydro_20_cat"/>
</dbReference>
<evidence type="ECO:0000256" key="1">
    <source>
        <dbReference type="ARBA" id="ARBA00001231"/>
    </source>
</evidence>
<dbReference type="Pfam" id="PF00728">
    <property type="entry name" value="Glyco_hydro_20"/>
    <property type="match status" value="1"/>
</dbReference>
<dbReference type="InterPro" id="IPR029018">
    <property type="entry name" value="Hex-like_dom2"/>
</dbReference>
<dbReference type="SUPFAM" id="SSF51445">
    <property type="entry name" value="(Trans)glycosidases"/>
    <property type="match status" value="1"/>
</dbReference>
<dbReference type="Gene3D" id="3.20.20.80">
    <property type="entry name" value="Glycosidases"/>
    <property type="match status" value="1"/>
</dbReference>
<dbReference type="Pfam" id="PF02838">
    <property type="entry name" value="Glyco_hydro_20b"/>
    <property type="match status" value="1"/>
</dbReference>
<evidence type="ECO:0000313" key="9">
    <source>
        <dbReference type="EMBL" id="GAA4414348.1"/>
    </source>
</evidence>
<keyword evidence="6" id="KW-0732">Signal</keyword>
<evidence type="ECO:0000313" key="10">
    <source>
        <dbReference type="Proteomes" id="UP001500936"/>
    </source>
</evidence>
<evidence type="ECO:0000259" key="8">
    <source>
        <dbReference type="Pfam" id="PF02838"/>
    </source>
</evidence>
<dbReference type="SUPFAM" id="SSF55545">
    <property type="entry name" value="beta-N-acetylhexosaminidase-like domain"/>
    <property type="match status" value="1"/>
</dbReference>
<accession>A0ABP8KSF1</accession>
<dbReference type="CDD" id="cd06563">
    <property type="entry name" value="GH20_chitobiase-like"/>
    <property type="match status" value="1"/>
</dbReference>
<gene>
    <name evidence="9" type="ORF">GCM10023187_43690</name>
</gene>
<dbReference type="EMBL" id="BAABHB010000011">
    <property type="protein sequence ID" value="GAA4414348.1"/>
    <property type="molecule type" value="Genomic_DNA"/>
</dbReference>
<dbReference type="PRINTS" id="PR00738">
    <property type="entry name" value="GLHYDRLASE20"/>
</dbReference>
<comment type="catalytic activity">
    <reaction evidence="1">
        <text>Hydrolysis of terminal non-reducing N-acetyl-D-hexosamine residues in N-acetyl-beta-D-hexosaminides.</text>
        <dbReference type="EC" id="3.2.1.52"/>
    </reaction>
</comment>
<feature type="domain" description="Glycoside hydrolase family 20 catalytic" evidence="7">
    <location>
        <begin position="157"/>
        <end position="513"/>
    </location>
</feature>
<dbReference type="Pfam" id="PF13287">
    <property type="entry name" value="Fn3_assoc"/>
    <property type="match status" value="1"/>
</dbReference>
<dbReference type="InterPro" id="IPR025705">
    <property type="entry name" value="Beta_hexosaminidase_sua/sub"/>
</dbReference>
<keyword evidence="10" id="KW-1185">Reference proteome</keyword>
<evidence type="ECO:0000256" key="3">
    <source>
        <dbReference type="ARBA" id="ARBA00012663"/>
    </source>
</evidence>
<reference evidence="10" key="1">
    <citation type="journal article" date="2019" name="Int. J. Syst. Evol. Microbiol.">
        <title>The Global Catalogue of Microorganisms (GCM) 10K type strain sequencing project: providing services to taxonomists for standard genome sequencing and annotation.</title>
        <authorList>
            <consortium name="The Broad Institute Genomics Platform"/>
            <consortium name="The Broad Institute Genome Sequencing Center for Infectious Disease"/>
            <person name="Wu L."/>
            <person name="Ma J."/>
        </authorList>
    </citation>
    <scope>NUCLEOTIDE SEQUENCE [LARGE SCALE GENOMIC DNA]</scope>
    <source>
        <strain evidence="10">JCM 17925</strain>
    </source>
</reference>